<dbReference type="AlphaFoldDB" id="A0A6A4CUB4"/>
<dbReference type="EMBL" id="QXFT01002838">
    <property type="protein sequence ID" value="KAE9292489.1"/>
    <property type="molecule type" value="Genomic_DNA"/>
</dbReference>
<feature type="compositionally biased region" description="Basic and acidic residues" evidence="1">
    <location>
        <begin position="184"/>
        <end position="194"/>
    </location>
</feature>
<protein>
    <recommendedName>
        <fullName evidence="4">Reverse transcriptase Ty1/copia-type domain-containing protein</fullName>
    </recommendedName>
</protein>
<keyword evidence="3" id="KW-1185">Reference proteome</keyword>
<dbReference type="CDD" id="cd09272">
    <property type="entry name" value="RNase_HI_RT_Ty1"/>
    <property type="match status" value="1"/>
</dbReference>
<accession>A0A6A4CUB4</accession>
<evidence type="ECO:0000313" key="3">
    <source>
        <dbReference type="Proteomes" id="UP000434957"/>
    </source>
</evidence>
<gene>
    <name evidence="2" type="ORF">PR003_g24743</name>
</gene>
<name>A0A6A4CUB4_9STRA</name>
<dbReference type="PANTHER" id="PTHR11439:SF483">
    <property type="entry name" value="PEPTIDE SYNTHASE GLIP-LIKE, PUTATIVE (AFU_ORTHOLOGUE AFUA_3G12920)-RELATED"/>
    <property type="match status" value="1"/>
</dbReference>
<feature type="compositionally biased region" description="Low complexity" evidence="1">
    <location>
        <begin position="169"/>
        <end position="181"/>
    </location>
</feature>
<evidence type="ECO:0000256" key="1">
    <source>
        <dbReference type="SAM" id="MobiDB-lite"/>
    </source>
</evidence>
<sequence length="194" mass="21836">MKVTGSAEVELLRLEAYSDADYANDQQDRRSIRGYVTMLNGRVVSYGSRKQGLNAQSTMEAEYVTMNEGARDVMCLRGLCDELMWKMQSKLANFQRNGTPAQVQRVKWLRVKHVVQQVVLVLPAPVRKRKKRKMVTVAGRLLTPHLLDEIASAQEATRANRPKRVQKQSPSTSRSDTSCTTCFDAHHTPSSDAV</sequence>
<dbReference type="PANTHER" id="PTHR11439">
    <property type="entry name" value="GAG-POL-RELATED RETROTRANSPOSON"/>
    <property type="match status" value="1"/>
</dbReference>
<comment type="caution">
    <text evidence="2">The sequence shown here is derived from an EMBL/GenBank/DDBJ whole genome shotgun (WGS) entry which is preliminary data.</text>
</comment>
<feature type="region of interest" description="Disordered" evidence="1">
    <location>
        <begin position="153"/>
        <end position="194"/>
    </location>
</feature>
<dbReference type="Proteomes" id="UP000434957">
    <property type="component" value="Unassembled WGS sequence"/>
</dbReference>
<organism evidence="2 3">
    <name type="scientific">Phytophthora rubi</name>
    <dbReference type="NCBI Taxonomy" id="129364"/>
    <lineage>
        <taxon>Eukaryota</taxon>
        <taxon>Sar</taxon>
        <taxon>Stramenopiles</taxon>
        <taxon>Oomycota</taxon>
        <taxon>Peronosporomycetes</taxon>
        <taxon>Peronosporales</taxon>
        <taxon>Peronosporaceae</taxon>
        <taxon>Phytophthora</taxon>
    </lineage>
</organism>
<reference evidence="2 3" key="1">
    <citation type="submission" date="2018-08" db="EMBL/GenBank/DDBJ databases">
        <title>Genomic investigation of the strawberry pathogen Phytophthora fragariae indicates pathogenicity is determined by transcriptional variation in three key races.</title>
        <authorList>
            <person name="Adams T.M."/>
            <person name="Armitage A.D."/>
            <person name="Sobczyk M.K."/>
            <person name="Bates H.J."/>
            <person name="Dunwell J.M."/>
            <person name="Nellist C.F."/>
            <person name="Harrison R.J."/>
        </authorList>
    </citation>
    <scope>NUCLEOTIDE SEQUENCE [LARGE SCALE GENOMIC DNA]</scope>
    <source>
        <strain evidence="2 3">SCRP333</strain>
    </source>
</reference>
<evidence type="ECO:0000313" key="2">
    <source>
        <dbReference type="EMBL" id="KAE9292489.1"/>
    </source>
</evidence>
<evidence type="ECO:0008006" key="4">
    <source>
        <dbReference type="Google" id="ProtNLM"/>
    </source>
</evidence>
<proteinExistence type="predicted"/>